<dbReference type="PANTHER" id="PTHR30146">
    <property type="entry name" value="LACI-RELATED TRANSCRIPTIONAL REPRESSOR"/>
    <property type="match status" value="1"/>
</dbReference>
<keyword evidence="1" id="KW-0805">Transcription regulation</keyword>
<keyword evidence="3" id="KW-0804">Transcription</keyword>
<keyword evidence="6" id="KW-1185">Reference proteome</keyword>
<organism evidence="5 6">
    <name type="scientific">Klenkia soli</name>
    <dbReference type="NCBI Taxonomy" id="1052260"/>
    <lineage>
        <taxon>Bacteria</taxon>
        <taxon>Bacillati</taxon>
        <taxon>Actinomycetota</taxon>
        <taxon>Actinomycetes</taxon>
        <taxon>Geodermatophilales</taxon>
        <taxon>Geodermatophilaceae</taxon>
        <taxon>Klenkia</taxon>
    </lineage>
</organism>
<dbReference type="SUPFAM" id="SSF47413">
    <property type="entry name" value="lambda repressor-like DNA-binding domains"/>
    <property type="match status" value="1"/>
</dbReference>
<dbReference type="InterPro" id="IPR010982">
    <property type="entry name" value="Lambda_DNA-bd_dom_sf"/>
</dbReference>
<dbReference type="Gene3D" id="1.10.260.40">
    <property type="entry name" value="lambda repressor-like DNA-binding domains"/>
    <property type="match status" value="1"/>
</dbReference>
<gene>
    <name evidence="5" type="ORF">SAMN05660199_02970</name>
</gene>
<accession>A0A1H0P521</accession>
<dbReference type="SMART" id="SM00354">
    <property type="entry name" value="HTH_LACI"/>
    <property type="match status" value="1"/>
</dbReference>
<evidence type="ECO:0000313" key="6">
    <source>
        <dbReference type="Proteomes" id="UP000199088"/>
    </source>
</evidence>
<evidence type="ECO:0000259" key="4">
    <source>
        <dbReference type="PROSITE" id="PS50932"/>
    </source>
</evidence>
<dbReference type="STRING" id="1052260.SAMN05660199_02970"/>
<evidence type="ECO:0000256" key="1">
    <source>
        <dbReference type="ARBA" id="ARBA00023015"/>
    </source>
</evidence>
<evidence type="ECO:0000256" key="3">
    <source>
        <dbReference type="ARBA" id="ARBA00023163"/>
    </source>
</evidence>
<dbReference type="PANTHER" id="PTHR30146:SF153">
    <property type="entry name" value="LACTOSE OPERON REPRESSOR"/>
    <property type="match status" value="1"/>
</dbReference>
<evidence type="ECO:0000256" key="2">
    <source>
        <dbReference type="ARBA" id="ARBA00023125"/>
    </source>
</evidence>
<dbReference type="Pfam" id="PF13377">
    <property type="entry name" value="Peripla_BP_3"/>
    <property type="match status" value="1"/>
</dbReference>
<dbReference type="InterPro" id="IPR046335">
    <property type="entry name" value="LacI/GalR-like_sensor"/>
</dbReference>
<dbReference type="AlphaFoldDB" id="A0A1H0P521"/>
<reference evidence="6" key="1">
    <citation type="submission" date="2016-10" db="EMBL/GenBank/DDBJ databases">
        <authorList>
            <person name="Varghese N."/>
            <person name="Submissions S."/>
        </authorList>
    </citation>
    <scope>NUCLEOTIDE SEQUENCE [LARGE SCALE GENOMIC DNA]</scope>
    <source>
        <strain evidence="6">DSM 45843</strain>
    </source>
</reference>
<dbReference type="Proteomes" id="UP000199088">
    <property type="component" value="Unassembled WGS sequence"/>
</dbReference>
<dbReference type="Gene3D" id="3.40.50.2300">
    <property type="match status" value="2"/>
</dbReference>
<dbReference type="EMBL" id="FNIR01000009">
    <property type="protein sequence ID" value="SDP00061.1"/>
    <property type="molecule type" value="Genomic_DNA"/>
</dbReference>
<dbReference type="PROSITE" id="PS50932">
    <property type="entry name" value="HTH_LACI_2"/>
    <property type="match status" value="1"/>
</dbReference>
<proteinExistence type="predicted"/>
<dbReference type="GO" id="GO:0000976">
    <property type="term" value="F:transcription cis-regulatory region binding"/>
    <property type="evidence" value="ECO:0007669"/>
    <property type="project" value="TreeGrafter"/>
</dbReference>
<dbReference type="InterPro" id="IPR028082">
    <property type="entry name" value="Peripla_BP_I"/>
</dbReference>
<dbReference type="SUPFAM" id="SSF53822">
    <property type="entry name" value="Periplasmic binding protein-like I"/>
    <property type="match status" value="1"/>
</dbReference>
<evidence type="ECO:0000313" key="5">
    <source>
        <dbReference type="EMBL" id="SDP00061.1"/>
    </source>
</evidence>
<dbReference type="Pfam" id="PF00356">
    <property type="entry name" value="LacI"/>
    <property type="match status" value="1"/>
</dbReference>
<dbReference type="CDD" id="cd01392">
    <property type="entry name" value="HTH_LacI"/>
    <property type="match status" value="1"/>
</dbReference>
<dbReference type="InterPro" id="IPR000843">
    <property type="entry name" value="HTH_LacI"/>
</dbReference>
<protein>
    <submittedName>
        <fullName evidence="5">DNA-binding transcriptional regulator, LacI/PurR family</fullName>
    </submittedName>
</protein>
<feature type="domain" description="HTH lacI-type" evidence="4">
    <location>
        <begin position="1"/>
        <end position="57"/>
    </location>
</feature>
<name>A0A1H0P521_9ACTN</name>
<keyword evidence="2 5" id="KW-0238">DNA-binding</keyword>
<sequence>MTGSEVAAAAGVSPATVSYVLNDTPGQSIPESTRTRVREAAARLGYQPNAAARSLRVGRSDVVVGLVPDTGYSATFSDLMLKLSRSLSELGLSLVLHPAPLDPVRLRELLRTIDPVGVVALTGLDDDTVTALQAAGVRVVVGTAGAGAPRAWEIRFGAGEFGAAQAQHLRSRGHERIGLVRWARDFPSATDQGRAAALLEVMAVAGQTHIPVLDLPADPGAAEQALGVWLRDEPAVTAVATMDDDVAALVVSSADRLGVAVPDRLAVVGAYDFPVCTLVRPALSTVRADLGDLIGRFAAIIHEAVADAGSPLPDRIAVDTARVVARGST</sequence>
<dbReference type="GO" id="GO:0003700">
    <property type="term" value="F:DNA-binding transcription factor activity"/>
    <property type="evidence" value="ECO:0007669"/>
    <property type="project" value="TreeGrafter"/>
</dbReference>